<dbReference type="InterPro" id="IPR036226">
    <property type="entry name" value="LipOase_C_sf"/>
</dbReference>
<accession>A0A1H9UN50</accession>
<evidence type="ECO:0000313" key="2">
    <source>
        <dbReference type="EMBL" id="SES10567.1"/>
    </source>
</evidence>
<evidence type="ECO:0008006" key="5">
    <source>
        <dbReference type="Google" id="ProtNLM"/>
    </source>
</evidence>
<dbReference type="AlphaFoldDB" id="A0A1H9UN50"/>
<protein>
    <recommendedName>
        <fullName evidence="5">Lipoxygenase domain-containing protein</fullName>
    </recommendedName>
</protein>
<evidence type="ECO:0000313" key="3">
    <source>
        <dbReference type="Proteomes" id="UP000199221"/>
    </source>
</evidence>
<dbReference type="SUPFAM" id="SSF48484">
    <property type="entry name" value="Lipoxigenase"/>
    <property type="match status" value="1"/>
</dbReference>
<reference evidence="2 3" key="1">
    <citation type="submission" date="2016-10" db="EMBL/GenBank/DDBJ databases">
        <authorList>
            <person name="de Groot N.N."/>
        </authorList>
    </citation>
    <scope>NUCLEOTIDE SEQUENCE [LARGE SCALE GENOMIC DNA]</scope>
    <source>
        <strain evidence="2 3">LMG 27941</strain>
    </source>
</reference>
<proteinExistence type="predicted"/>
<dbReference type="KEGG" id="pmos:O165_011215"/>
<dbReference type="EMBL" id="FOEQ01000026">
    <property type="protein sequence ID" value="SES10567.1"/>
    <property type="molecule type" value="Genomic_DNA"/>
</dbReference>
<dbReference type="Proteomes" id="UP001329505">
    <property type="component" value="Unassembled WGS sequence"/>
</dbReference>
<organism evidence="2 3">
    <name type="scientific">Pseudomonas soli</name>
    <dbReference type="NCBI Taxonomy" id="1306993"/>
    <lineage>
        <taxon>Bacteria</taxon>
        <taxon>Pseudomonadati</taxon>
        <taxon>Pseudomonadota</taxon>
        <taxon>Gammaproteobacteria</taxon>
        <taxon>Pseudomonadales</taxon>
        <taxon>Pseudomonadaceae</taxon>
        <taxon>Pseudomonas</taxon>
    </lineage>
</organism>
<gene>
    <name evidence="2" type="ORF">SAMN05216230_1265</name>
    <name evidence="1" type="ORF">V0R55_26435</name>
</gene>
<reference evidence="1 4" key="2">
    <citation type="submission" date="2024-01" db="EMBL/GenBank/DDBJ databases">
        <title>Unpublished Manusciprt.</title>
        <authorList>
            <person name="Duman M."/>
            <person name="Valdes E.G."/>
            <person name="Ajmi N."/>
            <person name="Altun S."/>
            <person name="Saticioglu I.B."/>
        </authorList>
    </citation>
    <scope>NUCLEOTIDE SEQUENCE [LARGE SCALE GENOMIC DNA]</scope>
    <source>
        <strain evidence="1 4">139P</strain>
    </source>
</reference>
<name>A0A1H9UN50_9PSED</name>
<evidence type="ECO:0000313" key="1">
    <source>
        <dbReference type="EMBL" id="MEE1883705.1"/>
    </source>
</evidence>
<dbReference type="GeneID" id="93678120"/>
<dbReference type="Gene3D" id="1.20.245.10">
    <property type="entry name" value="Lipoxygenase-1, Domain 5"/>
    <property type="match status" value="1"/>
</dbReference>
<dbReference type="Proteomes" id="UP000199221">
    <property type="component" value="Unassembled WGS sequence"/>
</dbReference>
<evidence type="ECO:0000313" key="4">
    <source>
        <dbReference type="Proteomes" id="UP001329505"/>
    </source>
</evidence>
<dbReference type="RefSeq" id="WP_023630673.1">
    <property type="nucleotide sequence ID" value="NZ_CP009365.1"/>
</dbReference>
<keyword evidence="4" id="KW-1185">Reference proteome</keyword>
<sequence length="532" mass="61938">MLEVILLAFFITASPVILLMSKTRAEPLKHVYIGLYYVKFVPLLLSLYAINLSASFLAWKWVQLKWLLPRYFGYRHYNRDSISMESTAIPGTDYHMGYIPKKLPAELVYRWRKDKVYHNYIQSIIKANRDYYKVPLGQFPQPTAISDEDLKVFLMSSQITHYLQTVDGVSTFDMRDFTREIRLSSSVFDVASISIAQDFATDSMRITLRDGFSVGPGEPHWDLAKVYFMSNTMVFFILGAHLHHHLFFAEMGAAFLFNLVPKGSNFHKLMDPHTAYILMLNHQFKESPLSLRETTGIADKFLYSCIGYYSAQTFYKVGYENALNMYNKRDTEDQALTQKFEIKFAIPFDQYLNGQHALNAQYRDYYAAVLKFVTASYDDLLRDGSEPYINNWVAELCRYVNLPCQANDKAFNIEVIATYIWYVSFVHSLEHYQFHKYKMNYCLLTRLPFAVAKHLPAEQVFSQYDIWKSKHIVHTFGKNHLNAGVSESYADLDYKFRDLPLIDKQAQLKKDVLALLEKHQTPNEAIALSIRY</sequence>
<dbReference type="EMBL" id="JAZDQQ010000046">
    <property type="protein sequence ID" value="MEE1883705.1"/>
    <property type="molecule type" value="Genomic_DNA"/>
</dbReference>